<sequence length="754" mass="85083">MSRGFDKEEFLMGASEDSNQRRTPNPNIAIDPALLGTQDGIVMGSQEFGGSHERGIDQSDSHRVRFRLPGALPTLREDMRIPRLPFFQGHNPSVPHPLAVLPPQSPSGYLNAGLVDRGGLRDRVLQSYPVPEFQAPPILPEGRSEVDKLAPKETNKRVPRSSKKRTSADAGLSAEAEDSSGDVTAESRRSTRQSKRTKTSPIYNESGDEGEPKRIRKISKLQAKIAAGKAPKKGSLGPNGEVRFREDGQMEFRDVNNPNWTLAAYHNNYRRQFLDEAAEDGEFDLTPDRGEAANDETSYESEQQNWGPSREDWKNIVNSEGKRVMFEVEKPTSRNPPQEPSNWVHDGLVLLDGKNHPLKDWPGLNKTLSTEIESWRWEALMRMYPWLTVADLLARMPHTRVYRGKIMPLQTPQAFTNRAYRFRIPNQIPASNPKHGSETFKEEILKNLSKRNAKTTEGLSTLDQFQVDKVKKANQGKFTENSRYVVQDKDSPETRPPSKKRKMHFDDDAESDTKQEESKTKRPRTNNLTPRSSYDDPNEDPYLDSAGFYDEVPDTAGIWVDHEQNGSRIDTAGLQQGQDEDILVPLFASIYDQGHALVVDEDFTSPWAVIQARRNGSQHTKDIHVYWYSQQAPRHVGLDGNEVEDVVDGASWANIMATEPFPGDNQFTWQYDSINDLAATSSQESFPNATDFLLDDSTHEGHQTFPEQAVGNLQMTPFPSWQTPFSAVTQIGRYQTPSDTFEEVWRDHHGSTGL</sequence>
<gene>
    <name evidence="2" type="ORF">ALECFALPRED_010722</name>
</gene>
<feature type="compositionally biased region" description="Basic and acidic residues" evidence="1">
    <location>
        <begin position="1"/>
        <end position="10"/>
    </location>
</feature>
<name>A0A8H3I694_9LECA</name>
<comment type="caution">
    <text evidence="2">The sequence shown here is derived from an EMBL/GenBank/DDBJ whole genome shotgun (WGS) entry which is preliminary data.</text>
</comment>
<feature type="region of interest" description="Disordered" evidence="1">
    <location>
        <begin position="132"/>
        <end position="214"/>
    </location>
</feature>
<evidence type="ECO:0000313" key="3">
    <source>
        <dbReference type="Proteomes" id="UP000664203"/>
    </source>
</evidence>
<keyword evidence="3" id="KW-1185">Reference proteome</keyword>
<evidence type="ECO:0000313" key="2">
    <source>
        <dbReference type="EMBL" id="CAF9916447.1"/>
    </source>
</evidence>
<dbReference type="Proteomes" id="UP000664203">
    <property type="component" value="Unassembled WGS sequence"/>
</dbReference>
<organism evidence="2 3">
    <name type="scientific">Alectoria fallacina</name>
    <dbReference type="NCBI Taxonomy" id="1903189"/>
    <lineage>
        <taxon>Eukaryota</taxon>
        <taxon>Fungi</taxon>
        <taxon>Dikarya</taxon>
        <taxon>Ascomycota</taxon>
        <taxon>Pezizomycotina</taxon>
        <taxon>Lecanoromycetes</taxon>
        <taxon>OSLEUM clade</taxon>
        <taxon>Lecanoromycetidae</taxon>
        <taxon>Lecanorales</taxon>
        <taxon>Lecanorineae</taxon>
        <taxon>Parmeliaceae</taxon>
        <taxon>Alectoria</taxon>
    </lineage>
</organism>
<reference evidence="2" key="1">
    <citation type="submission" date="2021-03" db="EMBL/GenBank/DDBJ databases">
        <authorList>
            <person name="Tagirdzhanova G."/>
        </authorList>
    </citation>
    <scope>NUCLEOTIDE SEQUENCE</scope>
</reference>
<accession>A0A8H3I694</accession>
<feature type="region of interest" description="Disordered" evidence="1">
    <location>
        <begin position="478"/>
        <end position="547"/>
    </location>
</feature>
<feature type="region of interest" description="Disordered" evidence="1">
    <location>
        <begin position="283"/>
        <end position="310"/>
    </location>
</feature>
<protein>
    <submittedName>
        <fullName evidence="2">Uncharacterized protein</fullName>
    </submittedName>
</protein>
<dbReference type="OrthoDB" id="5348779at2759"/>
<feature type="region of interest" description="Disordered" evidence="1">
    <location>
        <begin position="1"/>
        <end position="29"/>
    </location>
</feature>
<evidence type="ECO:0000256" key="1">
    <source>
        <dbReference type="SAM" id="MobiDB-lite"/>
    </source>
</evidence>
<dbReference type="AlphaFoldDB" id="A0A8H3I694"/>
<feature type="compositionally biased region" description="Basic and acidic residues" evidence="1">
    <location>
        <begin position="142"/>
        <end position="156"/>
    </location>
</feature>
<feature type="compositionally biased region" description="Basic and acidic residues" evidence="1">
    <location>
        <begin position="511"/>
        <end position="520"/>
    </location>
</feature>
<dbReference type="EMBL" id="CAJPDR010000091">
    <property type="protein sequence ID" value="CAF9916447.1"/>
    <property type="molecule type" value="Genomic_DNA"/>
</dbReference>
<proteinExistence type="predicted"/>